<dbReference type="SMART" id="SM00448">
    <property type="entry name" value="REC"/>
    <property type="match status" value="2"/>
</dbReference>
<dbReference type="SMART" id="SM00267">
    <property type="entry name" value="GGDEF"/>
    <property type="match status" value="1"/>
</dbReference>
<dbReference type="CDD" id="cd01949">
    <property type="entry name" value="GGDEF"/>
    <property type="match status" value="1"/>
</dbReference>
<dbReference type="InterPro" id="IPR011006">
    <property type="entry name" value="CheY-like_superfamily"/>
</dbReference>
<dbReference type="PROSITE" id="PS50110">
    <property type="entry name" value="RESPONSE_REGULATORY"/>
    <property type="match status" value="2"/>
</dbReference>
<dbReference type="Gene3D" id="3.40.50.2300">
    <property type="match status" value="2"/>
</dbReference>
<feature type="domain" description="Response regulatory" evidence="4">
    <location>
        <begin position="155"/>
        <end position="271"/>
    </location>
</feature>
<organism evidence="6 7">
    <name type="scientific">Fulvimarina uroteuthidis</name>
    <dbReference type="NCBI Taxonomy" id="3098149"/>
    <lineage>
        <taxon>Bacteria</taxon>
        <taxon>Pseudomonadati</taxon>
        <taxon>Pseudomonadota</taxon>
        <taxon>Alphaproteobacteria</taxon>
        <taxon>Hyphomicrobiales</taxon>
        <taxon>Aurantimonadaceae</taxon>
        <taxon>Fulvimarina</taxon>
    </lineage>
</organism>
<evidence type="ECO:0000259" key="5">
    <source>
        <dbReference type="PROSITE" id="PS50887"/>
    </source>
</evidence>
<keyword evidence="7" id="KW-1185">Reference proteome</keyword>
<dbReference type="InterPro" id="IPR043128">
    <property type="entry name" value="Rev_trsase/Diguanyl_cyclase"/>
</dbReference>
<dbReference type="InterPro" id="IPR029787">
    <property type="entry name" value="Nucleotide_cyclase"/>
</dbReference>
<sequence length="454" mass="49707">MSGRILIVDDNPINIRLLEARLSAEYFDVISAASAAEAIAICKSQSLDLVLSDVMMPEMDGFELCRRLKADPQTTHLPVVLITALDQPSDRVKGLEAGADDFLSKPVRDLPLFSRVRSLTRLKQMMDELRRRAETASDIMTADEQVDAPVLRLPQIVVVGSDKRANAAVGRMMSEIGRVTSYEDHDEALQAIQNRDVVLCIVDLAGPPGKDPMRFLARCRSSEASRALPLIGITASDDDQTAAKALELGAHDYVQRPIDLNELNARARTQLARYRYGETLRMTVERTLELAVIDGLTGLHNRRFLDAHMGRAVSEAAKRQGAFSLMIADIDHFKRINDTHGHDVGDAVLQEFARRLEISVRASDLACRLGGEEFAVLLPNADQRTAEITAERFRKFVEATAFGVPGGAEITVTVSIGVAVYPASGEDATSLMRAADTALYKAKNEGRNRTAIAA</sequence>
<protein>
    <recommendedName>
        <fullName evidence="1">diguanylate cyclase</fullName>
        <ecNumber evidence="1">2.7.7.65</ecNumber>
    </recommendedName>
</protein>
<evidence type="ECO:0000313" key="6">
    <source>
        <dbReference type="EMBL" id="MDY8109519.1"/>
    </source>
</evidence>
<dbReference type="InterPro" id="IPR001789">
    <property type="entry name" value="Sig_transdc_resp-reg_receiver"/>
</dbReference>
<dbReference type="PANTHER" id="PTHR45138">
    <property type="entry name" value="REGULATORY COMPONENTS OF SENSORY TRANSDUCTION SYSTEM"/>
    <property type="match status" value="1"/>
</dbReference>
<proteinExistence type="predicted"/>
<dbReference type="SUPFAM" id="SSF52172">
    <property type="entry name" value="CheY-like"/>
    <property type="match status" value="2"/>
</dbReference>
<dbReference type="InterPro" id="IPR000160">
    <property type="entry name" value="GGDEF_dom"/>
</dbReference>
<accession>A0ABU5I2C2</accession>
<dbReference type="PROSITE" id="PS50887">
    <property type="entry name" value="GGDEF"/>
    <property type="match status" value="1"/>
</dbReference>
<keyword evidence="3" id="KW-0597">Phosphoprotein</keyword>
<comment type="caution">
    <text evidence="6">The sequence shown here is derived from an EMBL/GenBank/DDBJ whole genome shotgun (WGS) entry which is preliminary data.</text>
</comment>
<dbReference type="Pfam" id="PF00990">
    <property type="entry name" value="GGDEF"/>
    <property type="match status" value="1"/>
</dbReference>
<evidence type="ECO:0000256" key="1">
    <source>
        <dbReference type="ARBA" id="ARBA00012528"/>
    </source>
</evidence>
<feature type="domain" description="GGDEF" evidence="5">
    <location>
        <begin position="321"/>
        <end position="454"/>
    </location>
</feature>
<dbReference type="PANTHER" id="PTHR45138:SF9">
    <property type="entry name" value="DIGUANYLATE CYCLASE DGCM-RELATED"/>
    <property type="match status" value="1"/>
</dbReference>
<comment type="catalytic activity">
    <reaction evidence="2">
        <text>2 GTP = 3',3'-c-di-GMP + 2 diphosphate</text>
        <dbReference type="Rhea" id="RHEA:24898"/>
        <dbReference type="ChEBI" id="CHEBI:33019"/>
        <dbReference type="ChEBI" id="CHEBI:37565"/>
        <dbReference type="ChEBI" id="CHEBI:58805"/>
        <dbReference type="EC" id="2.7.7.65"/>
    </reaction>
</comment>
<dbReference type="EMBL" id="JAXLPB010000003">
    <property type="protein sequence ID" value="MDY8109519.1"/>
    <property type="molecule type" value="Genomic_DNA"/>
</dbReference>
<feature type="domain" description="Response regulatory" evidence="4">
    <location>
        <begin position="4"/>
        <end position="120"/>
    </location>
</feature>
<dbReference type="Proteomes" id="UP001294412">
    <property type="component" value="Unassembled WGS sequence"/>
</dbReference>
<dbReference type="CDD" id="cd17538">
    <property type="entry name" value="REC_D1_PleD-like"/>
    <property type="match status" value="1"/>
</dbReference>
<evidence type="ECO:0000256" key="2">
    <source>
        <dbReference type="ARBA" id="ARBA00034247"/>
    </source>
</evidence>
<dbReference type="SUPFAM" id="SSF55073">
    <property type="entry name" value="Nucleotide cyclase"/>
    <property type="match status" value="1"/>
</dbReference>
<dbReference type="RefSeq" id="WP_322187008.1">
    <property type="nucleotide sequence ID" value="NZ_JAXLPB010000003.1"/>
</dbReference>
<dbReference type="Gene3D" id="3.30.70.270">
    <property type="match status" value="1"/>
</dbReference>
<dbReference type="EC" id="2.7.7.65" evidence="1"/>
<evidence type="ECO:0000313" key="7">
    <source>
        <dbReference type="Proteomes" id="UP001294412"/>
    </source>
</evidence>
<feature type="modified residue" description="4-aspartylphosphate" evidence="3">
    <location>
        <position position="203"/>
    </location>
</feature>
<gene>
    <name evidence="6" type="ORF">U0C82_10245</name>
</gene>
<dbReference type="NCBIfam" id="TIGR00254">
    <property type="entry name" value="GGDEF"/>
    <property type="match status" value="1"/>
</dbReference>
<dbReference type="Pfam" id="PF00072">
    <property type="entry name" value="Response_reg"/>
    <property type="match status" value="2"/>
</dbReference>
<name>A0ABU5I2C2_9HYPH</name>
<dbReference type="InterPro" id="IPR050469">
    <property type="entry name" value="Diguanylate_Cyclase"/>
</dbReference>
<feature type="modified residue" description="4-aspartylphosphate" evidence="3">
    <location>
        <position position="53"/>
    </location>
</feature>
<dbReference type="NCBIfam" id="NF007135">
    <property type="entry name" value="PRK09581.1"/>
    <property type="match status" value="1"/>
</dbReference>
<evidence type="ECO:0000256" key="3">
    <source>
        <dbReference type="PROSITE-ProRule" id="PRU00169"/>
    </source>
</evidence>
<evidence type="ECO:0000259" key="4">
    <source>
        <dbReference type="PROSITE" id="PS50110"/>
    </source>
</evidence>
<reference evidence="6 7" key="1">
    <citation type="submission" date="2023-12" db="EMBL/GenBank/DDBJ databases">
        <title>Description of Novel Strain Fulvimarina sp. 2208YS6-2-32 isolated from Uroteuthis (Photololigo) edulis.</title>
        <authorList>
            <person name="Park J.-S."/>
        </authorList>
    </citation>
    <scope>NUCLEOTIDE SEQUENCE [LARGE SCALE GENOMIC DNA]</scope>
    <source>
        <strain evidence="6 7">2208YS6-2-32</strain>
    </source>
</reference>